<keyword evidence="2" id="KW-1185">Reference proteome</keyword>
<accession>A0AAV5TBL9</accession>
<protein>
    <recommendedName>
        <fullName evidence="3">G protein-coupled receptor</fullName>
    </recommendedName>
</protein>
<feature type="non-terminal residue" evidence="1">
    <location>
        <position position="131"/>
    </location>
</feature>
<organism evidence="1 2">
    <name type="scientific">Pristionchus entomophagus</name>
    <dbReference type="NCBI Taxonomy" id="358040"/>
    <lineage>
        <taxon>Eukaryota</taxon>
        <taxon>Metazoa</taxon>
        <taxon>Ecdysozoa</taxon>
        <taxon>Nematoda</taxon>
        <taxon>Chromadorea</taxon>
        <taxon>Rhabditida</taxon>
        <taxon>Rhabditina</taxon>
        <taxon>Diplogasteromorpha</taxon>
        <taxon>Diplogasteroidea</taxon>
        <taxon>Neodiplogasteridae</taxon>
        <taxon>Pristionchus</taxon>
    </lineage>
</organism>
<dbReference type="EMBL" id="BTSX01000004">
    <property type="protein sequence ID" value="GMS92689.1"/>
    <property type="molecule type" value="Genomic_DNA"/>
</dbReference>
<dbReference type="Proteomes" id="UP001432027">
    <property type="component" value="Unassembled WGS sequence"/>
</dbReference>
<evidence type="ECO:0000313" key="1">
    <source>
        <dbReference type="EMBL" id="GMS92689.1"/>
    </source>
</evidence>
<evidence type="ECO:0000313" key="2">
    <source>
        <dbReference type="Proteomes" id="UP001432027"/>
    </source>
</evidence>
<reference evidence="1" key="1">
    <citation type="submission" date="2023-10" db="EMBL/GenBank/DDBJ databases">
        <title>Genome assembly of Pristionchus species.</title>
        <authorList>
            <person name="Yoshida K."/>
            <person name="Sommer R.J."/>
        </authorList>
    </citation>
    <scope>NUCLEOTIDE SEQUENCE</scope>
    <source>
        <strain evidence="1">RS0144</strain>
    </source>
</reference>
<feature type="non-terminal residue" evidence="1">
    <location>
        <position position="1"/>
    </location>
</feature>
<dbReference type="AlphaFoldDB" id="A0AAV5TBL9"/>
<proteinExistence type="predicted"/>
<sequence>QYRERVLIAICLCYHDVSNLPVAHRRAGYFARVPARFLHALCSVVQHYVCRCADAFVRDLCAGAAVVDIRHRIRPQTIFVPVLDRGGRALRARIDRRHSRDSWIRRDHADTCTRASRDNKREERPANEEDH</sequence>
<evidence type="ECO:0008006" key="3">
    <source>
        <dbReference type="Google" id="ProtNLM"/>
    </source>
</evidence>
<gene>
    <name evidence="1" type="ORF">PENTCL1PPCAC_14864</name>
</gene>
<name>A0AAV5TBL9_9BILA</name>
<comment type="caution">
    <text evidence="1">The sequence shown here is derived from an EMBL/GenBank/DDBJ whole genome shotgun (WGS) entry which is preliminary data.</text>
</comment>